<keyword evidence="2" id="KW-1185">Reference proteome</keyword>
<name>A0A133VDU8_9EURY</name>
<evidence type="ECO:0000313" key="1">
    <source>
        <dbReference type="EMBL" id="KXB04622.1"/>
    </source>
</evidence>
<gene>
    <name evidence="1" type="ORF">AKJ49_01895</name>
</gene>
<reference evidence="1 2" key="1">
    <citation type="journal article" date="2016" name="Sci. Rep.">
        <title>Metabolic traits of an uncultured archaeal lineage -MSBL1- from brine pools of the Red Sea.</title>
        <authorList>
            <person name="Mwirichia R."/>
            <person name="Alam I."/>
            <person name="Rashid M."/>
            <person name="Vinu M."/>
            <person name="Ba-Alawi W."/>
            <person name="Anthony Kamau A."/>
            <person name="Kamanda Ngugi D."/>
            <person name="Goker M."/>
            <person name="Klenk H.P."/>
            <person name="Bajic V."/>
            <person name="Stingl U."/>
        </authorList>
    </citation>
    <scope>NUCLEOTIDE SEQUENCE [LARGE SCALE GENOMIC DNA]</scope>
    <source>
        <strain evidence="1">SCGC-AAA382A03</strain>
    </source>
</reference>
<sequence>MIVADTSALISLAFGTALNLFLNEFEVAITETVVDELEELSRGEDSVAKISKQVLLAKDSIKVYRVKKGELVSSRVDKGEGSCVLLARKLEADFLITDDLRALPELEKMIGGSEVAISPIVLRALINRGVLNRKQALEKLEQMSKKRDWLHRPIYKKARNLLKE</sequence>
<dbReference type="PANTHER" id="PTHR39550:SF1">
    <property type="entry name" value="SLL0658 PROTEIN"/>
    <property type="match status" value="1"/>
</dbReference>
<protein>
    <recommendedName>
        <fullName evidence="3">PIN domain-containing protein</fullName>
    </recommendedName>
</protein>
<comment type="caution">
    <text evidence="1">The sequence shown here is derived from an EMBL/GenBank/DDBJ whole genome shotgun (WGS) entry which is preliminary data.</text>
</comment>
<dbReference type="Proteomes" id="UP000070549">
    <property type="component" value="Unassembled WGS sequence"/>
</dbReference>
<dbReference type="InterPro" id="IPR021799">
    <property type="entry name" value="PIN-like_prokaryotic"/>
</dbReference>
<evidence type="ECO:0000313" key="2">
    <source>
        <dbReference type="Proteomes" id="UP000070549"/>
    </source>
</evidence>
<organism evidence="1 2">
    <name type="scientific">candidate division MSBL1 archaeon SCGC-AAA382A03</name>
    <dbReference type="NCBI Taxonomy" id="1698278"/>
    <lineage>
        <taxon>Archaea</taxon>
        <taxon>Methanobacteriati</taxon>
        <taxon>Methanobacteriota</taxon>
        <taxon>candidate division MSBL1</taxon>
    </lineage>
</organism>
<accession>A0A133VDU8</accession>
<dbReference type="InterPro" id="IPR029060">
    <property type="entry name" value="PIN-like_dom_sf"/>
</dbReference>
<proteinExistence type="predicted"/>
<dbReference type="AlphaFoldDB" id="A0A133VDU8"/>
<dbReference type="EMBL" id="LHYC01000053">
    <property type="protein sequence ID" value="KXB04622.1"/>
    <property type="molecule type" value="Genomic_DNA"/>
</dbReference>
<dbReference type="PANTHER" id="PTHR39550">
    <property type="entry name" value="SLL0658 PROTEIN"/>
    <property type="match status" value="1"/>
</dbReference>
<dbReference type="Pfam" id="PF11848">
    <property type="entry name" value="DUF3368"/>
    <property type="match status" value="1"/>
</dbReference>
<dbReference type="PATRIC" id="fig|1698278.3.peg.393"/>
<evidence type="ECO:0008006" key="3">
    <source>
        <dbReference type="Google" id="ProtNLM"/>
    </source>
</evidence>
<dbReference type="SUPFAM" id="SSF88723">
    <property type="entry name" value="PIN domain-like"/>
    <property type="match status" value="1"/>
</dbReference>